<dbReference type="AlphaFoldDB" id="G7JM66"/>
<name>G7JM66_MEDTR</name>
<dbReference type="GO" id="GO:0005634">
    <property type="term" value="C:nucleus"/>
    <property type="evidence" value="ECO:0007669"/>
    <property type="project" value="UniProtKB-SubCell"/>
</dbReference>
<evidence type="ECO:0000256" key="2">
    <source>
        <dbReference type="ARBA" id="ARBA00023242"/>
    </source>
</evidence>
<sequence length="74" mass="8572">MSTQKDPNGKDFMIRKLMILQILCDDVLESEELKSKMNTRKESEVRMDDDAEESPIVHARKIPNLGGFELKYQS</sequence>
<dbReference type="HOGENOM" id="CLU_2691482_0_0_1"/>
<dbReference type="PaxDb" id="3880-AES88499"/>
<keyword evidence="6" id="KW-1185">Reference proteome</keyword>
<feature type="domain" description="WHIM1" evidence="3">
    <location>
        <begin position="16"/>
        <end position="38"/>
    </location>
</feature>
<reference evidence="4 6" key="2">
    <citation type="journal article" date="2014" name="BMC Genomics">
        <title>An improved genome release (version Mt4.0) for the model legume Medicago truncatula.</title>
        <authorList>
            <person name="Tang H."/>
            <person name="Krishnakumar V."/>
            <person name="Bidwell S."/>
            <person name="Rosen B."/>
            <person name="Chan A."/>
            <person name="Zhou S."/>
            <person name="Gentzbittel L."/>
            <person name="Childs K.L."/>
            <person name="Yandell M."/>
            <person name="Gundlach H."/>
            <person name="Mayer K.F."/>
            <person name="Schwartz D.C."/>
            <person name="Town C.D."/>
        </authorList>
    </citation>
    <scope>GENOME REANNOTATION</scope>
    <source>
        <strain evidence="5 6">cv. Jemalong A17</strain>
    </source>
</reference>
<protein>
    <recommendedName>
        <fullName evidence="3">WHIM1 domain-containing protein</fullName>
    </recommendedName>
</protein>
<evidence type="ECO:0000256" key="1">
    <source>
        <dbReference type="ARBA" id="ARBA00004123"/>
    </source>
</evidence>
<dbReference type="Proteomes" id="UP000002051">
    <property type="component" value="Chromosome 4"/>
</dbReference>
<evidence type="ECO:0000259" key="3">
    <source>
        <dbReference type="Pfam" id="PF15612"/>
    </source>
</evidence>
<accession>G7JM66</accession>
<evidence type="ECO:0000313" key="5">
    <source>
        <dbReference type="EnsemblPlants" id="AES88499"/>
    </source>
</evidence>
<organism evidence="4 6">
    <name type="scientific">Medicago truncatula</name>
    <name type="common">Barrel medic</name>
    <name type="synonym">Medicago tribuloides</name>
    <dbReference type="NCBI Taxonomy" id="3880"/>
    <lineage>
        <taxon>Eukaryota</taxon>
        <taxon>Viridiplantae</taxon>
        <taxon>Streptophyta</taxon>
        <taxon>Embryophyta</taxon>
        <taxon>Tracheophyta</taxon>
        <taxon>Spermatophyta</taxon>
        <taxon>Magnoliopsida</taxon>
        <taxon>eudicotyledons</taxon>
        <taxon>Gunneridae</taxon>
        <taxon>Pentapetalae</taxon>
        <taxon>rosids</taxon>
        <taxon>fabids</taxon>
        <taxon>Fabales</taxon>
        <taxon>Fabaceae</taxon>
        <taxon>Papilionoideae</taxon>
        <taxon>50 kb inversion clade</taxon>
        <taxon>NPAAA clade</taxon>
        <taxon>Hologalegina</taxon>
        <taxon>IRL clade</taxon>
        <taxon>Trifolieae</taxon>
        <taxon>Medicago</taxon>
    </lineage>
</organism>
<comment type="subcellular location">
    <subcellularLocation>
        <location evidence="1">Nucleus</location>
    </subcellularLocation>
</comment>
<dbReference type="InterPro" id="IPR028942">
    <property type="entry name" value="WHIM1_dom"/>
</dbReference>
<reference evidence="4 6" key="1">
    <citation type="journal article" date="2011" name="Nature">
        <title>The Medicago genome provides insight into the evolution of rhizobial symbioses.</title>
        <authorList>
            <person name="Young N.D."/>
            <person name="Debelle F."/>
            <person name="Oldroyd G.E."/>
            <person name="Geurts R."/>
            <person name="Cannon S.B."/>
            <person name="Udvardi M.K."/>
            <person name="Benedito V.A."/>
            <person name="Mayer K.F."/>
            <person name="Gouzy J."/>
            <person name="Schoof H."/>
            <person name="Van de Peer Y."/>
            <person name="Proost S."/>
            <person name="Cook D.R."/>
            <person name="Meyers B.C."/>
            <person name="Spannagl M."/>
            <person name="Cheung F."/>
            <person name="De Mita S."/>
            <person name="Krishnakumar V."/>
            <person name="Gundlach H."/>
            <person name="Zhou S."/>
            <person name="Mudge J."/>
            <person name="Bharti A.K."/>
            <person name="Murray J.D."/>
            <person name="Naoumkina M.A."/>
            <person name="Rosen B."/>
            <person name="Silverstein K.A."/>
            <person name="Tang H."/>
            <person name="Rombauts S."/>
            <person name="Zhao P.X."/>
            <person name="Zhou P."/>
            <person name="Barbe V."/>
            <person name="Bardou P."/>
            <person name="Bechner M."/>
            <person name="Bellec A."/>
            <person name="Berger A."/>
            <person name="Berges H."/>
            <person name="Bidwell S."/>
            <person name="Bisseling T."/>
            <person name="Choisne N."/>
            <person name="Couloux A."/>
            <person name="Denny R."/>
            <person name="Deshpande S."/>
            <person name="Dai X."/>
            <person name="Doyle J.J."/>
            <person name="Dudez A.M."/>
            <person name="Farmer A.D."/>
            <person name="Fouteau S."/>
            <person name="Franken C."/>
            <person name="Gibelin C."/>
            <person name="Gish J."/>
            <person name="Goldstein S."/>
            <person name="Gonzalez A.J."/>
            <person name="Green P.J."/>
            <person name="Hallab A."/>
            <person name="Hartog M."/>
            <person name="Hua A."/>
            <person name="Humphray S.J."/>
            <person name="Jeong D.H."/>
            <person name="Jing Y."/>
            <person name="Jocker A."/>
            <person name="Kenton S.M."/>
            <person name="Kim D.J."/>
            <person name="Klee K."/>
            <person name="Lai H."/>
            <person name="Lang C."/>
            <person name="Lin S."/>
            <person name="Macmil S.L."/>
            <person name="Magdelenat G."/>
            <person name="Matthews L."/>
            <person name="McCorrison J."/>
            <person name="Monaghan E.L."/>
            <person name="Mun J.H."/>
            <person name="Najar F.Z."/>
            <person name="Nicholson C."/>
            <person name="Noirot C."/>
            <person name="O'Bleness M."/>
            <person name="Paule C.R."/>
            <person name="Poulain J."/>
            <person name="Prion F."/>
            <person name="Qin B."/>
            <person name="Qu C."/>
            <person name="Retzel E.F."/>
            <person name="Riddle C."/>
            <person name="Sallet E."/>
            <person name="Samain S."/>
            <person name="Samson N."/>
            <person name="Sanders I."/>
            <person name="Saurat O."/>
            <person name="Scarpelli C."/>
            <person name="Schiex T."/>
            <person name="Segurens B."/>
            <person name="Severin A.J."/>
            <person name="Sherrier D.J."/>
            <person name="Shi R."/>
            <person name="Sims S."/>
            <person name="Singer S.R."/>
            <person name="Sinharoy S."/>
            <person name="Sterck L."/>
            <person name="Viollet A."/>
            <person name="Wang B.B."/>
            <person name="Wang K."/>
            <person name="Wang M."/>
            <person name="Wang X."/>
            <person name="Warfsmann J."/>
            <person name="Weissenbach J."/>
            <person name="White D.D."/>
            <person name="White J.D."/>
            <person name="Wiley G.B."/>
            <person name="Wincker P."/>
            <person name="Xing Y."/>
            <person name="Yang L."/>
            <person name="Yao Z."/>
            <person name="Ying F."/>
            <person name="Zhai J."/>
            <person name="Zhou L."/>
            <person name="Zuber A."/>
            <person name="Denarie J."/>
            <person name="Dixon R.A."/>
            <person name="May G.D."/>
            <person name="Schwartz D.C."/>
            <person name="Rogers J."/>
            <person name="Quetier F."/>
            <person name="Town C.D."/>
            <person name="Roe B.A."/>
        </authorList>
    </citation>
    <scope>NUCLEOTIDE SEQUENCE [LARGE SCALE GENOMIC DNA]</scope>
    <source>
        <strain evidence="4">A17</strain>
        <strain evidence="5 6">cv. Jemalong A17</strain>
    </source>
</reference>
<proteinExistence type="predicted"/>
<evidence type="ECO:0000313" key="4">
    <source>
        <dbReference type="EMBL" id="AES88499.2"/>
    </source>
</evidence>
<evidence type="ECO:0000313" key="6">
    <source>
        <dbReference type="Proteomes" id="UP000002051"/>
    </source>
</evidence>
<dbReference type="EMBL" id="CM001220">
    <property type="protein sequence ID" value="AES88499.2"/>
    <property type="molecule type" value="Genomic_DNA"/>
</dbReference>
<gene>
    <name evidence="4" type="ordered locus">MTR_4g055900</name>
</gene>
<dbReference type="EnsemblPlants" id="AES88499">
    <property type="protein sequence ID" value="AES88499"/>
    <property type="gene ID" value="MTR_4g055900"/>
</dbReference>
<keyword evidence="2" id="KW-0539">Nucleus</keyword>
<dbReference type="Pfam" id="PF15612">
    <property type="entry name" value="WHIM1"/>
    <property type="match status" value="1"/>
</dbReference>
<reference evidence="5" key="3">
    <citation type="submission" date="2015-04" db="UniProtKB">
        <authorList>
            <consortium name="EnsemblPlants"/>
        </authorList>
    </citation>
    <scope>IDENTIFICATION</scope>
    <source>
        <strain evidence="5">cv. Jemalong A17</strain>
    </source>
</reference>
<accession>A0A0C3WWY1</accession>